<feature type="topological domain" description="Cytoplasmic" evidence="14">
    <location>
        <begin position="1"/>
        <end position="16"/>
    </location>
</feature>
<proteinExistence type="inferred from homology"/>
<name>A0A3N5Y952_9ALTE</name>
<dbReference type="Pfam" id="PF02600">
    <property type="entry name" value="DsbB"/>
    <property type="match status" value="1"/>
</dbReference>
<evidence type="ECO:0000313" key="17">
    <source>
        <dbReference type="Proteomes" id="UP000275281"/>
    </source>
</evidence>
<evidence type="ECO:0000256" key="3">
    <source>
        <dbReference type="ARBA" id="ARBA00022448"/>
    </source>
</evidence>
<evidence type="ECO:0000256" key="8">
    <source>
        <dbReference type="ARBA" id="ARBA00022989"/>
    </source>
</evidence>
<gene>
    <name evidence="14 16" type="primary">dsbB</name>
    <name evidence="16" type="ORF">DRW07_17375</name>
</gene>
<comment type="function">
    <text evidence="14">Required for disulfide bond formation in some periplasmic proteins. Acts by oxidizing the DsbA protein.</text>
</comment>
<dbReference type="SUPFAM" id="SSF158442">
    <property type="entry name" value="DsbB-like"/>
    <property type="match status" value="1"/>
</dbReference>
<feature type="topological domain" description="Cytoplasmic" evidence="14">
    <location>
        <begin position="68"/>
        <end position="73"/>
    </location>
</feature>
<evidence type="ECO:0000256" key="9">
    <source>
        <dbReference type="ARBA" id="ARBA00023002"/>
    </source>
</evidence>
<sequence>MAFFSWLSEWSSKRSSWLVLLLTATALEAAALIFQHVQGYAPCVMCIYQRNAIFGILLAGLLVLIANTMITRLIGYLGWITSAVWGLILAREHLDIITTASPFIPCEIEPRFPEFMPLHEWIPQVFQATGFCNDDSWQFMGWGMAQWMIVVFSLYILTFAVVFTTRIWMAKRP</sequence>
<keyword evidence="13 14" id="KW-0676">Redox-active center</keyword>
<dbReference type="AlphaFoldDB" id="A0A3N5Y952"/>
<organism evidence="16 17">
    <name type="scientific">Alteromonas sediminis</name>
    <dbReference type="NCBI Taxonomy" id="2259342"/>
    <lineage>
        <taxon>Bacteria</taxon>
        <taxon>Pseudomonadati</taxon>
        <taxon>Pseudomonadota</taxon>
        <taxon>Gammaproteobacteria</taxon>
        <taxon>Alteromonadales</taxon>
        <taxon>Alteromonadaceae</taxon>
        <taxon>Alteromonas/Salinimonas group</taxon>
        <taxon>Alteromonas</taxon>
    </lineage>
</organism>
<keyword evidence="10 14" id="KW-0472">Membrane</keyword>
<accession>A0A3N5Y952</accession>
<dbReference type="InterPro" id="IPR050183">
    <property type="entry name" value="DsbB"/>
</dbReference>
<dbReference type="RefSeq" id="WP_124029213.1">
    <property type="nucleotide sequence ID" value="NZ_JBHRSN010000013.1"/>
</dbReference>
<dbReference type="PANTHER" id="PTHR36570">
    <property type="entry name" value="DISULFIDE BOND FORMATION PROTEIN B"/>
    <property type="match status" value="1"/>
</dbReference>
<reference evidence="16 17" key="1">
    <citation type="submission" date="2018-11" db="EMBL/GenBank/DDBJ databases">
        <authorList>
            <person name="Ye M.-Q."/>
            <person name="Du Z.-J."/>
        </authorList>
    </citation>
    <scope>NUCLEOTIDE SEQUENCE [LARGE SCALE GENOMIC DNA]</scope>
    <source>
        <strain evidence="16 17">U0105</strain>
    </source>
</reference>
<keyword evidence="4 14" id="KW-1003">Cell membrane</keyword>
<dbReference type="Gene3D" id="1.20.1550.10">
    <property type="entry name" value="DsbB-like"/>
    <property type="match status" value="1"/>
</dbReference>
<keyword evidence="17" id="KW-1185">Reference proteome</keyword>
<dbReference type="OrthoDB" id="3711263at2"/>
<evidence type="ECO:0000256" key="11">
    <source>
        <dbReference type="ARBA" id="ARBA00023157"/>
    </source>
</evidence>
<dbReference type="NCBIfam" id="NF002485">
    <property type="entry name" value="PRK01749.1"/>
    <property type="match status" value="1"/>
</dbReference>
<keyword evidence="11 14" id="KW-1015">Disulfide bond</keyword>
<keyword evidence="5" id="KW-0997">Cell inner membrane</keyword>
<dbReference type="Proteomes" id="UP000275281">
    <property type="component" value="Unassembled WGS sequence"/>
</dbReference>
<dbReference type="EMBL" id="RPOK01000006">
    <property type="protein sequence ID" value="RPJ65085.1"/>
    <property type="molecule type" value="Genomic_DNA"/>
</dbReference>
<feature type="topological domain" description="Cytoplasmic" evidence="14">
    <location>
        <begin position="166"/>
        <end position="173"/>
    </location>
</feature>
<dbReference type="GO" id="GO:0006457">
    <property type="term" value="P:protein folding"/>
    <property type="evidence" value="ECO:0007669"/>
    <property type="project" value="InterPro"/>
</dbReference>
<comment type="caution">
    <text evidence="16">The sequence shown here is derived from an EMBL/GenBank/DDBJ whole genome shotgun (WGS) entry which is preliminary data.</text>
</comment>
<evidence type="ECO:0000256" key="6">
    <source>
        <dbReference type="ARBA" id="ARBA00022692"/>
    </source>
</evidence>
<dbReference type="PANTHER" id="PTHR36570:SF2">
    <property type="entry name" value="DISULFIDE BOND FORMATION PROTEIN B"/>
    <property type="match status" value="1"/>
</dbReference>
<keyword evidence="9 14" id="KW-0560">Oxidoreductase</keyword>
<dbReference type="InterPro" id="IPR023380">
    <property type="entry name" value="DsbB-like_sf"/>
</dbReference>
<dbReference type="InterPro" id="IPR022920">
    <property type="entry name" value="Disulphide_bond_form_DsbB"/>
</dbReference>
<feature type="transmembrane region" description="Helical" evidence="15">
    <location>
        <begin position="47"/>
        <end position="66"/>
    </location>
</feature>
<evidence type="ECO:0000256" key="4">
    <source>
        <dbReference type="ARBA" id="ARBA00022475"/>
    </source>
</evidence>
<keyword evidence="8 14" id="KW-1133">Transmembrane helix</keyword>
<evidence type="ECO:0000256" key="14">
    <source>
        <dbReference type="HAMAP-Rule" id="MF_00286"/>
    </source>
</evidence>
<feature type="disulfide bond" description="Redox-active" evidence="14">
    <location>
        <begin position="106"/>
        <end position="132"/>
    </location>
</feature>
<feature type="topological domain" description="Periplasmic" evidence="14">
    <location>
        <begin position="34"/>
        <end position="51"/>
    </location>
</feature>
<feature type="topological domain" description="Periplasmic" evidence="14">
    <location>
        <begin position="92"/>
        <end position="146"/>
    </location>
</feature>
<dbReference type="GO" id="GO:0009055">
    <property type="term" value="F:electron transfer activity"/>
    <property type="evidence" value="ECO:0007669"/>
    <property type="project" value="UniProtKB-UniRule"/>
</dbReference>
<keyword evidence="6 14" id="KW-0812">Transmembrane</keyword>
<evidence type="ECO:0000256" key="2">
    <source>
        <dbReference type="ARBA" id="ARBA00008823"/>
    </source>
</evidence>
<evidence type="ECO:0000256" key="12">
    <source>
        <dbReference type="ARBA" id="ARBA00023186"/>
    </source>
</evidence>
<comment type="similarity">
    <text evidence="2 14">Belongs to the DsbB family.</text>
</comment>
<keyword evidence="7 14" id="KW-0249">Electron transport</keyword>
<evidence type="ECO:0000256" key="7">
    <source>
        <dbReference type="ARBA" id="ARBA00022982"/>
    </source>
</evidence>
<protein>
    <recommendedName>
        <fullName evidence="14">Disulfide bond formation protein B</fullName>
    </recommendedName>
    <alternativeName>
        <fullName evidence="14">Disulfide oxidoreductase</fullName>
    </alternativeName>
</protein>
<evidence type="ECO:0000256" key="10">
    <source>
        <dbReference type="ARBA" id="ARBA00023136"/>
    </source>
</evidence>
<feature type="disulfide bond" description="Redox-active" evidence="14">
    <location>
        <begin position="43"/>
        <end position="46"/>
    </location>
</feature>
<keyword evidence="12 14" id="KW-0143">Chaperone</keyword>
<dbReference type="HAMAP" id="MF_00286">
    <property type="entry name" value="DsbB"/>
    <property type="match status" value="1"/>
</dbReference>
<evidence type="ECO:0000256" key="5">
    <source>
        <dbReference type="ARBA" id="ARBA00022519"/>
    </source>
</evidence>
<comment type="subcellular location">
    <subcellularLocation>
        <location evidence="1">Cell inner membrane</location>
        <topology evidence="1">Multi-pass membrane protein</topology>
    </subcellularLocation>
    <subcellularLocation>
        <location evidence="14">Cell membrane</location>
        <topology evidence="14">Multi-pass membrane protein</topology>
    </subcellularLocation>
</comment>
<feature type="transmembrane region" description="Helical" evidence="15">
    <location>
        <begin position="147"/>
        <end position="169"/>
    </location>
</feature>
<evidence type="ECO:0000256" key="1">
    <source>
        <dbReference type="ARBA" id="ARBA00004429"/>
    </source>
</evidence>
<evidence type="ECO:0000313" key="16">
    <source>
        <dbReference type="EMBL" id="RPJ65085.1"/>
    </source>
</evidence>
<evidence type="ECO:0000256" key="15">
    <source>
        <dbReference type="SAM" id="Phobius"/>
    </source>
</evidence>
<keyword evidence="3 14" id="KW-0813">Transport</keyword>
<dbReference type="InterPro" id="IPR003752">
    <property type="entry name" value="DiS_bond_form_DsbB/BdbC"/>
</dbReference>
<dbReference type="GO" id="GO:0015035">
    <property type="term" value="F:protein-disulfide reductase activity"/>
    <property type="evidence" value="ECO:0007669"/>
    <property type="project" value="UniProtKB-UniRule"/>
</dbReference>
<evidence type="ECO:0000256" key="13">
    <source>
        <dbReference type="ARBA" id="ARBA00023284"/>
    </source>
</evidence>
<dbReference type="GO" id="GO:0005886">
    <property type="term" value="C:plasma membrane"/>
    <property type="evidence" value="ECO:0007669"/>
    <property type="project" value="UniProtKB-SubCell"/>
</dbReference>